<dbReference type="Proteomes" id="UP001565242">
    <property type="component" value="Unassembled WGS sequence"/>
</dbReference>
<protein>
    <submittedName>
        <fullName evidence="1">Uncharacterized protein</fullName>
    </submittedName>
</protein>
<organism evidence="1 2">
    <name type="scientific">Lactococcus muris</name>
    <dbReference type="NCBI Taxonomy" id="2941330"/>
    <lineage>
        <taxon>Bacteria</taxon>
        <taxon>Bacillati</taxon>
        <taxon>Bacillota</taxon>
        <taxon>Bacilli</taxon>
        <taxon>Lactobacillales</taxon>
        <taxon>Streptococcaceae</taxon>
        <taxon>Lactococcus</taxon>
    </lineage>
</organism>
<reference evidence="1 2" key="1">
    <citation type="submission" date="2024-03" db="EMBL/GenBank/DDBJ databases">
        <title>Mouse gut bacterial collection (mGBC) of GemPharmatech.</title>
        <authorList>
            <person name="He Y."/>
            <person name="Dong L."/>
            <person name="Wu D."/>
            <person name="Gao X."/>
            <person name="Lin Z."/>
        </authorList>
    </citation>
    <scope>NUCLEOTIDE SEQUENCE [LARGE SCALE GENOMIC DNA]</scope>
    <source>
        <strain evidence="1 2">20-218</strain>
    </source>
</reference>
<dbReference type="EMBL" id="JBCLSQ010000004">
    <property type="protein sequence ID" value="MEY8537347.1"/>
    <property type="molecule type" value="Genomic_DNA"/>
</dbReference>
<accession>A0ABV4D6F1</accession>
<evidence type="ECO:0000313" key="1">
    <source>
        <dbReference type="EMBL" id="MEY8537347.1"/>
    </source>
</evidence>
<sequence>MKVVKENRTIKRAQYHSSFYCILSRGNPISQELNSKIDFSGSYMAYLLRNQKAIRKTSSDKKIQKMQIEVQIQRCQQEREKIKEVYLIQ</sequence>
<dbReference type="RefSeq" id="WP_369917778.1">
    <property type="nucleotide sequence ID" value="NZ_JBCLSQ010000004.1"/>
</dbReference>
<evidence type="ECO:0000313" key="2">
    <source>
        <dbReference type="Proteomes" id="UP001565242"/>
    </source>
</evidence>
<proteinExistence type="predicted"/>
<comment type="caution">
    <text evidence="1">The sequence shown here is derived from an EMBL/GenBank/DDBJ whole genome shotgun (WGS) entry which is preliminary data.</text>
</comment>
<name>A0ABV4D6F1_9LACT</name>
<keyword evidence="2" id="KW-1185">Reference proteome</keyword>
<gene>
    <name evidence="1" type="ORF">AALM99_02645</name>
</gene>